<keyword evidence="4" id="KW-1017">Isopeptide bond</keyword>
<feature type="region of interest" description="Disordered" evidence="10">
    <location>
        <begin position="263"/>
        <end position="338"/>
    </location>
</feature>
<sequence>MASCEYERQREQRIADNRRRMEEMGIFTLSNQLHQTAQRQARANQPQRRAPAARRVSRDLVDAPKRKSSRLEGRPALNYNENALDLVDRPERKQRSLLLDRHVVSQEEIYTDEHVKLLGDYKDPWELFKDGYDAQGNRIYDKVTGMTCHQCRQKTLGMHTSCSECQTLHGVFCGDCLFMRYGENILEVQAKGAWVCPPCRGLCNCSFHRIRKGWAPTGTLYRRAIAEGYKSVAHYLVLTKLQEAAAAGGDKAVQATAAAAEAEAIPAEQPDSAPVTRQRKSPAAKPAELPAAAAAPVTEVQPAEPPQQEGNAAADAPAKAAKKTGRAKDVASPAAPARQAHIDTILSKAKRVAGTAKSLAVKALSKVVELPGGGEGRGLGKMKRGRADEAAAVAGTGRMTRASSGPSKALAVRKTPMACVQKITRARS</sequence>
<protein>
    <recommendedName>
        <fullName evidence="11">Zinc-finger domain-containing protein</fullName>
    </recommendedName>
</protein>
<dbReference type="InterPro" id="IPR040221">
    <property type="entry name" value="CDCA7/CDA7L"/>
</dbReference>
<organism evidence="12 13">
    <name type="scientific">Coccomyxa subellipsoidea</name>
    <dbReference type="NCBI Taxonomy" id="248742"/>
    <lineage>
        <taxon>Eukaryota</taxon>
        <taxon>Viridiplantae</taxon>
        <taxon>Chlorophyta</taxon>
        <taxon>core chlorophytes</taxon>
        <taxon>Trebouxiophyceae</taxon>
        <taxon>Trebouxiophyceae incertae sedis</taxon>
        <taxon>Coccomyxaceae</taxon>
        <taxon>Coccomyxa</taxon>
    </lineage>
</organism>
<name>A0ABR2Z1H7_9CHLO</name>
<dbReference type="InterPro" id="IPR018866">
    <property type="entry name" value="Znf-4CXXC_R1"/>
</dbReference>
<feature type="compositionally biased region" description="Basic and acidic residues" evidence="10">
    <location>
        <begin position="56"/>
        <end position="73"/>
    </location>
</feature>
<keyword evidence="13" id="KW-1185">Reference proteome</keyword>
<keyword evidence="3" id="KW-0963">Cytoplasm</keyword>
<evidence type="ECO:0000256" key="8">
    <source>
        <dbReference type="ARBA" id="ARBA00023163"/>
    </source>
</evidence>
<dbReference type="EMBL" id="JALJOT010000001">
    <property type="protein sequence ID" value="KAK9918054.1"/>
    <property type="molecule type" value="Genomic_DNA"/>
</dbReference>
<feature type="compositionally biased region" description="Low complexity" evidence="10">
    <location>
        <begin position="38"/>
        <end position="54"/>
    </location>
</feature>
<dbReference type="Proteomes" id="UP001491310">
    <property type="component" value="Unassembled WGS sequence"/>
</dbReference>
<evidence type="ECO:0000256" key="6">
    <source>
        <dbReference type="ARBA" id="ARBA00022843"/>
    </source>
</evidence>
<keyword evidence="8" id="KW-0804">Transcription</keyword>
<evidence type="ECO:0000256" key="2">
    <source>
        <dbReference type="ARBA" id="ARBA00004496"/>
    </source>
</evidence>
<keyword evidence="5" id="KW-0597">Phosphoprotein</keyword>
<evidence type="ECO:0000256" key="1">
    <source>
        <dbReference type="ARBA" id="ARBA00004123"/>
    </source>
</evidence>
<comment type="caution">
    <text evidence="12">The sequence shown here is derived from an EMBL/GenBank/DDBJ whole genome shotgun (WGS) entry which is preliminary data.</text>
</comment>
<evidence type="ECO:0000256" key="9">
    <source>
        <dbReference type="ARBA" id="ARBA00023242"/>
    </source>
</evidence>
<keyword evidence="7" id="KW-0805">Transcription regulation</keyword>
<evidence type="ECO:0000256" key="5">
    <source>
        <dbReference type="ARBA" id="ARBA00022553"/>
    </source>
</evidence>
<accession>A0ABR2Z1H7</accession>
<evidence type="ECO:0000256" key="10">
    <source>
        <dbReference type="SAM" id="MobiDB-lite"/>
    </source>
</evidence>
<proteinExistence type="predicted"/>
<dbReference type="Pfam" id="PF10497">
    <property type="entry name" value="zf-4CXXC_R1"/>
    <property type="match status" value="1"/>
</dbReference>
<evidence type="ECO:0000259" key="11">
    <source>
        <dbReference type="Pfam" id="PF10497"/>
    </source>
</evidence>
<feature type="domain" description="Zinc-finger" evidence="11">
    <location>
        <begin position="140"/>
        <end position="236"/>
    </location>
</feature>
<gene>
    <name evidence="12" type="ORF">WJX75_000811</name>
</gene>
<evidence type="ECO:0000256" key="4">
    <source>
        <dbReference type="ARBA" id="ARBA00022499"/>
    </source>
</evidence>
<evidence type="ECO:0000256" key="7">
    <source>
        <dbReference type="ARBA" id="ARBA00023015"/>
    </source>
</evidence>
<comment type="subcellular location">
    <subcellularLocation>
        <location evidence="2">Cytoplasm</location>
    </subcellularLocation>
    <subcellularLocation>
        <location evidence="1">Nucleus</location>
    </subcellularLocation>
</comment>
<dbReference type="PANTHER" id="PTHR31169:SF23">
    <property type="entry name" value="OS03G0572250 PROTEIN"/>
    <property type="match status" value="1"/>
</dbReference>
<evidence type="ECO:0000313" key="12">
    <source>
        <dbReference type="EMBL" id="KAK9918054.1"/>
    </source>
</evidence>
<reference evidence="12 13" key="1">
    <citation type="journal article" date="2024" name="Nat. Commun.">
        <title>Phylogenomics reveals the evolutionary origins of lichenization in chlorophyte algae.</title>
        <authorList>
            <person name="Puginier C."/>
            <person name="Libourel C."/>
            <person name="Otte J."/>
            <person name="Skaloud P."/>
            <person name="Haon M."/>
            <person name="Grisel S."/>
            <person name="Petersen M."/>
            <person name="Berrin J.G."/>
            <person name="Delaux P.M."/>
            <person name="Dal Grande F."/>
            <person name="Keller J."/>
        </authorList>
    </citation>
    <scope>NUCLEOTIDE SEQUENCE [LARGE SCALE GENOMIC DNA]</scope>
    <source>
        <strain evidence="12 13">SAG 216-7</strain>
    </source>
</reference>
<keyword evidence="9" id="KW-0539">Nucleus</keyword>
<feature type="compositionally biased region" description="Low complexity" evidence="10">
    <location>
        <begin position="283"/>
        <end position="319"/>
    </location>
</feature>
<evidence type="ECO:0000313" key="13">
    <source>
        <dbReference type="Proteomes" id="UP001491310"/>
    </source>
</evidence>
<feature type="region of interest" description="Disordered" evidence="10">
    <location>
        <begin position="392"/>
        <end position="413"/>
    </location>
</feature>
<feature type="region of interest" description="Disordered" evidence="10">
    <location>
        <begin position="38"/>
        <end position="75"/>
    </location>
</feature>
<dbReference type="PANTHER" id="PTHR31169">
    <property type="entry name" value="OS05G0300700 PROTEIN"/>
    <property type="match status" value="1"/>
</dbReference>
<keyword evidence="6" id="KW-0832">Ubl conjugation</keyword>
<evidence type="ECO:0000256" key="3">
    <source>
        <dbReference type="ARBA" id="ARBA00022490"/>
    </source>
</evidence>